<gene>
    <name evidence="3" type="ORF">H9895_05100</name>
</gene>
<dbReference type="Pfam" id="PF14039">
    <property type="entry name" value="YusW"/>
    <property type="match status" value="1"/>
</dbReference>
<reference evidence="3" key="1">
    <citation type="journal article" date="2021" name="PeerJ">
        <title>Extensive microbial diversity within the chicken gut microbiome revealed by metagenomics and culture.</title>
        <authorList>
            <person name="Gilroy R."/>
            <person name="Ravi A."/>
            <person name="Getino M."/>
            <person name="Pursley I."/>
            <person name="Horton D.L."/>
            <person name="Alikhan N.F."/>
            <person name="Baker D."/>
            <person name="Gharbi K."/>
            <person name="Hall N."/>
            <person name="Watson M."/>
            <person name="Adriaenssens E.M."/>
            <person name="Foster-Nyarko E."/>
            <person name="Jarju S."/>
            <person name="Secka A."/>
            <person name="Antonio M."/>
            <person name="Oren A."/>
            <person name="Chaudhuri R.R."/>
            <person name="La Ragione R."/>
            <person name="Hildebrand F."/>
            <person name="Pallen M.J."/>
        </authorList>
    </citation>
    <scope>NUCLEOTIDE SEQUENCE</scope>
    <source>
        <strain evidence="3">CHK169-2315</strain>
    </source>
</reference>
<evidence type="ECO:0000313" key="3">
    <source>
        <dbReference type="EMBL" id="HIV74444.1"/>
    </source>
</evidence>
<reference evidence="3" key="2">
    <citation type="submission" date="2021-04" db="EMBL/GenBank/DDBJ databases">
        <authorList>
            <person name="Gilroy R."/>
        </authorList>
    </citation>
    <scope>NUCLEOTIDE SEQUENCE</scope>
    <source>
        <strain evidence="3">CHK169-2315</strain>
    </source>
</reference>
<dbReference type="InterPro" id="IPR025623">
    <property type="entry name" value="YusW"/>
</dbReference>
<keyword evidence="2" id="KW-0732">Signal</keyword>
<evidence type="ECO:0000256" key="2">
    <source>
        <dbReference type="SAM" id="SignalP"/>
    </source>
</evidence>
<organism evidence="3 4">
    <name type="scientific">Candidatus Pseudogracilibacillus intestinigallinarum</name>
    <dbReference type="NCBI Taxonomy" id="2838742"/>
    <lineage>
        <taxon>Bacteria</taxon>
        <taxon>Bacillati</taxon>
        <taxon>Bacillota</taxon>
        <taxon>Bacilli</taxon>
        <taxon>Bacillales</taxon>
        <taxon>Bacillaceae</taxon>
        <taxon>Pseudogracilibacillus</taxon>
    </lineage>
</organism>
<feature type="chain" id="PRO_5038403789" evidence="2">
    <location>
        <begin position="17"/>
        <end position="192"/>
    </location>
</feature>
<evidence type="ECO:0000256" key="1">
    <source>
        <dbReference type="SAM" id="MobiDB-lite"/>
    </source>
</evidence>
<evidence type="ECO:0000313" key="4">
    <source>
        <dbReference type="Proteomes" id="UP000823937"/>
    </source>
</evidence>
<dbReference type="PROSITE" id="PS51257">
    <property type="entry name" value="PROKAR_LIPOPROTEIN"/>
    <property type="match status" value="1"/>
</dbReference>
<dbReference type="EMBL" id="DXHX01000074">
    <property type="protein sequence ID" value="HIV74444.1"/>
    <property type="molecule type" value="Genomic_DNA"/>
</dbReference>
<proteinExistence type="predicted"/>
<accession>A0A9D1PLG4</accession>
<dbReference type="Proteomes" id="UP000823937">
    <property type="component" value="Unassembled WGS sequence"/>
</dbReference>
<feature type="region of interest" description="Disordered" evidence="1">
    <location>
        <begin position="24"/>
        <end position="75"/>
    </location>
</feature>
<feature type="compositionally biased region" description="Low complexity" evidence="1">
    <location>
        <begin position="52"/>
        <end position="75"/>
    </location>
</feature>
<name>A0A9D1PLG4_9BACI</name>
<protein>
    <submittedName>
        <fullName evidence="3">YusW family protein</fullName>
    </submittedName>
</protein>
<sequence length="192" mass="22103">MKKGLFILMFSFVLVACGNNDNTELNNDPMPNDDATNTEQNDMDNANDDNSNDGNMNDDSANDNTSTDGTTDTASSDQEYFKEKMETLNFNDFQVEIKYADRKEYEAEVDLNNDGTYDVEVEDDINGVKLKARDAFEELFPRLEKLDLTSNSEKQEVFKQILNAFDLSDDYIEFDIEFQFNDGKQLEYEEEK</sequence>
<dbReference type="AlphaFoldDB" id="A0A9D1PLG4"/>
<comment type="caution">
    <text evidence="3">The sequence shown here is derived from an EMBL/GenBank/DDBJ whole genome shotgun (WGS) entry which is preliminary data.</text>
</comment>
<feature type="signal peptide" evidence="2">
    <location>
        <begin position="1"/>
        <end position="16"/>
    </location>
</feature>
<feature type="compositionally biased region" description="Acidic residues" evidence="1">
    <location>
        <begin position="41"/>
        <end position="51"/>
    </location>
</feature>